<sequence>MGLQRLYHFVTTVTQAYDDCPADWEAAKRETLLMPKVRSALAELIRQDDWLPEACAQPHPAYYQQHLLHCDPLERFSLVSFVWGPGQGTPVHDHTVWGLIGMLRGEEHSQPFRLAGGKLVADGELEMLKPGDIGKVTPTGDQDIHQVRNAYDDKVSISIHFYSGNIGKIHRHVFDPSTAAVKDFVSGYANSMVPNIWGAA</sequence>
<dbReference type="Proteomes" id="UP000216020">
    <property type="component" value="Unassembled WGS sequence"/>
</dbReference>
<dbReference type="InterPro" id="IPR014710">
    <property type="entry name" value="RmlC-like_jellyroll"/>
</dbReference>
<dbReference type="GO" id="GO:0008198">
    <property type="term" value="F:ferrous iron binding"/>
    <property type="evidence" value="ECO:0007669"/>
    <property type="project" value="TreeGrafter"/>
</dbReference>
<gene>
    <name evidence="7" type="ORF">CAL29_06070</name>
</gene>
<reference evidence="8" key="1">
    <citation type="submission" date="2017-05" db="EMBL/GenBank/DDBJ databases">
        <title>Complete and WGS of Bordetella genogroups.</title>
        <authorList>
            <person name="Spilker T."/>
            <person name="Lipuma J."/>
        </authorList>
    </citation>
    <scope>NUCLEOTIDE SEQUENCE [LARGE SCALE GENOMIC DNA]</scope>
    <source>
        <strain evidence="8">AU16122</strain>
    </source>
</reference>
<feature type="binding site" evidence="6">
    <location>
        <position position="145"/>
    </location>
    <ligand>
        <name>Fe cation</name>
        <dbReference type="ChEBI" id="CHEBI:24875"/>
        <note>catalytic</note>
    </ligand>
</feature>
<dbReference type="AlphaFoldDB" id="A0A261SKH4"/>
<dbReference type="Gene3D" id="2.60.120.10">
    <property type="entry name" value="Jelly Rolls"/>
    <property type="match status" value="1"/>
</dbReference>
<dbReference type="OrthoDB" id="9789585at2"/>
<evidence type="ECO:0000256" key="2">
    <source>
        <dbReference type="ARBA" id="ARBA00022723"/>
    </source>
</evidence>
<dbReference type="PANTHER" id="PTHR12918:SF1">
    <property type="entry name" value="CYSTEINE DIOXYGENASE TYPE 1"/>
    <property type="match status" value="1"/>
</dbReference>
<evidence type="ECO:0000256" key="3">
    <source>
        <dbReference type="ARBA" id="ARBA00022964"/>
    </source>
</evidence>
<keyword evidence="5 6" id="KW-0408">Iron</keyword>
<dbReference type="PANTHER" id="PTHR12918">
    <property type="entry name" value="CYSTEINE DIOXYGENASE"/>
    <property type="match status" value="1"/>
</dbReference>
<evidence type="ECO:0000313" key="8">
    <source>
        <dbReference type="Proteomes" id="UP000216020"/>
    </source>
</evidence>
<keyword evidence="3 7" id="KW-0223">Dioxygenase</keyword>
<dbReference type="Pfam" id="PF05995">
    <property type="entry name" value="CDO_I"/>
    <property type="match status" value="1"/>
</dbReference>
<evidence type="ECO:0000256" key="1">
    <source>
        <dbReference type="ARBA" id="ARBA00006622"/>
    </source>
</evidence>
<dbReference type="CDD" id="cd10548">
    <property type="entry name" value="cupin_CDO"/>
    <property type="match status" value="1"/>
</dbReference>
<dbReference type="RefSeq" id="WP_094852030.1">
    <property type="nucleotide sequence ID" value="NZ_NEVM01000001.1"/>
</dbReference>
<name>A0A261SKH4_9BORD</name>
<evidence type="ECO:0000256" key="4">
    <source>
        <dbReference type="ARBA" id="ARBA00023002"/>
    </source>
</evidence>
<proteinExistence type="inferred from homology"/>
<dbReference type="InterPro" id="IPR011051">
    <property type="entry name" value="RmlC_Cupin_sf"/>
</dbReference>
<evidence type="ECO:0000256" key="5">
    <source>
        <dbReference type="ARBA" id="ARBA00023004"/>
    </source>
</evidence>
<protein>
    <submittedName>
        <fullName evidence="7">Cysteine dioxygenase</fullName>
    </submittedName>
</protein>
<comment type="caution">
    <text evidence="7">The sequence shown here is derived from an EMBL/GenBank/DDBJ whole genome shotgun (WGS) entry which is preliminary data.</text>
</comment>
<feature type="binding site" evidence="6">
    <location>
        <position position="92"/>
    </location>
    <ligand>
        <name>Fe cation</name>
        <dbReference type="ChEBI" id="CHEBI:24875"/>
        <note>catalytic</note>
    </ligand>
</feature>
<comment type="similarity">
    <text evidence="1">Belongs to the cysteine dioxygenase family.</text>
</comment>
<feature type="binding site" evidence="6">
    <location>
        <position position="94"/>
    </location>
    <ligand>
        <name>Fe cation</name>
        <dbReference type="ChEBI" id="CHEBI:24875"/>
        <note>catalytic</note>
    </ligand>
</feature>
<keyword evidence="8" id="KW-1185">Reference proteome</keyword>
<keyword evidence="4" id="KW-0560">Oxidoreductase</keyword>
<evidence type="ECO:0000256" key="6">
    <source>
        <dbReference type="PIRSR" id="PIRSR610300-51"/>
    </source>
</evidence>
<dbReference type="SUPFAM" id="SSF51182">
    <property type="entry name" value="RmlC-like cupins"/>
    <property type="match status" value="1"/>
</dbReference>
<dbReference type="GO" id="GO:0016702">
    <property type="term" value="F:oxidoreductase activity, acting on single donors with incorporation of molecular oxygen, incorporation of two atoms of oxygen"/>
    <property type="evidence" value="ECO:0007669"/>
    <property type="project" value="InterPro"/>
</dbReference>
<dbReference type="EMBL" id="NEVM01000001">
    <property type="protein sequence ID" value="OZI37928.1"/>
    <property type="molecule type" value="Genomic_DNA"/>
</dbReference>
<keyword evidence="2 6" id="KW-0479">Metal-binding</keyword>
<evidence type="ECO:0000313" key="7">
    <source>
        <dbReference type="EMBL" id="OZI37928.1"/>
    </source>
</evidence>
<organism evidence="7 8">
    <name type="scientific">Bordetella genomosp. 10</name>
    <dbReference type="NCBI Taxonomy" id="1416804"/>
    <lineage>
        <taxon>Bacteria</taxon>
        <taxon>Pseudomonadati</taxon>
        <taxon>Pseudomonadota</taxon>
        <taxon>Betaproteobacteria</taxon>
        <taxon>Burkholderiales</taxon>
        <taxon>Alcaligenaceae</taxon>
        <taxon>Bordetella</taxon>
    </lineage>
</organism>
<accession>A0A261SKH4</accession>
<dbReference type="InterPro" id="IPR010300">
    <property type="entry name" value="CDO_1"/>
</dbReference>